<protein>
    <recommendedName>
        <fullName evidence="2">Inositol polyphosphate-related phosphatase domain-containing protein</fullName>
    </recommendedName>
</protein>
<feature type="domain" description="Inositol polyphosphate-related phosphatase" evidence="2">
    <location>
        <begin position="401"/>
        <end position="454"/>
    </location>
</feature>
<dbReference type="SUPFAM" id="SSF56219">
    <property type="entry name" value="DNase I-like"/>
    <property type="match status" value="1"/>
</dbReference>
<dbReference type="AlphaFoldDB" id="A0A9W7GE49"/>
<sequence>MGVCASSDAQVGDTSDDPNTPLQHPSPPPESPSGSRTASSPGPSSSSGFKVFAGTFNINGSPLSSVDVESWLASHGASSCDLICLAFQECATCSWSSDVLSDLVNMGGREQIGMNERNDNEFINTILNSLDSRFEIIGDKAIGEPPTSRKVEIEGVKTEWYGFIRLVVLRAVASQVDVGRIIPFECACGSKLSMFPPHHYPPDSAPDKGAVGFLLEGQKLLVSSLHLTGTNKYGVPEMNFDNDRRRQLDKISKAIETSFDNYPPEELETESSSAAPTSSSFRVPLTYYRKVIMGDLNFRCELFPSVEDKAKGGRDFAAVNEVAMSGESDALESLFFAGDRLQRWLRMRGVWSLPEVLPRTIPQEPDPQSFGPPEEPIPSILQATEDALPLTRSLVKKPFPPPTFTFKIGEAPPRAFNDKRTPSWTDRILVSNLSVLDVGTERTVVISDHEPVYALLSV</sequence>
<dbReference type="GO" id="GO:0046856">
    <property type="term" value="P:phosphatidylinositol dephosphorylation"/>
    <property type="evidence" value="ECO:0007669"/>
    <property type="project" value="InterPro"/>
</dbReference>
<dbReference type="InterPro" id="IPR046985">
    <property type="entry name" value="IP5"/>
</dbReference>
<proteinExistence type="predicted"/>
<dbReference type="EMBL" id="BRYA01000194">
    <property type="protein sequence ID" value="GMI43563.1"/>
    <property type="molecule type" value="Genomic_DNA"/>
</dbReference>
<evidence type="ECO:0000313" key="4">
    <source>
        <dbReference type="Proteomes" id="UP001165065"/>
    </source>
</evidence>
<accession>A0A9W7GE49</accession>
<reference evidence="4" key="1">
    <citation type="journal article" date="2023" name="Commun. Biol.">
        <title>Genome analysis of Parmales, the sister group of diatoms, reveals the evolutionary specialization of diatoms from phago-mixotrophs to photoautotrophs.</title>
        <authorList>
            <person name="Ban H."/>
            <person name="Sato S."/>
            <person name="Yoshikawa S."/>
            <person name="Yamada K."/>
            <person name="Nakamura Y."/>
            <person name="Ichinomiya M."/>
            <person name="Sato N."/>
            <person name="Blanc-Mathieu R."/>
            <person name="Endo H."/>
            <person name="Kuwata A."/>
            <person name="Ogata H."/>
        </authorList>
    </citation>
    <scope>NUCLEOTIDE SEQUENCE [LARGE SCALE GENOMIC DNA]</scope>
</reference>
<dbReference type="GO" id="GO:0004439">
    <property type="term" value="F:phosphatidylinositol-4,5-bisphosphate 5-phosphatase activity"/>
    <property type="evidence" value="ECO:0007669"/>
    <property type="project" value="TreeGrafter"/>
</dbReference>
<feature type="compositionally biased region" description="Low complexity" evidence="1">
    <location>
        <begin position="32"/>
        <end position="46"/>
    </location>
</feature>
<comment type="caution">
    <text evidence="3">The sequence shown here is derived from an EMBL/GenBank/DDBJ whole genome shotgun (WGS) entry which is preliminary data.</text>
</comment>
<dbReference type="Pfam" id="PF22669">
    <property type="entry name" value="Exo_endo_phos2"/>
    <property type="match status" value="1"/>
</dbReference>
<gene>
    <name evidence="3" type="ORF">TrCOL_g513</name>
</gene>
<dbReference type="OrthoDB" id="195667at2759"/>
<dbReference type="Gene3D" id="3.60.10.10">
    <property type="entry name" value="Endonuclease/exonuclease/phosphatase"/>
    <property type="match status" value="2"/>
</dbReference>
<evidence type="ECO:0000313" key="3">
    <source>
        <dbReference type="EMBL" id="GMI43563.1"/>
    </source>
</evidence>
<feature type="compositionally biased region" description="Polar residues" evidence="1">
    <location>
        <begin position="7"/>
        <end position="23"/>
    </location>
</feature>
<dbReference type="InterPro" id="IPR000300">
    <property type="entry name" value="IPPc"/>
</dbReference>
<evidence type="ECO:0000256" key="1">
    <source>
        <dbReference type="SAM" id="MobiDB-lite"/>
    </source>
</evidence>
<organism evidence="3 4">
    <name type="scientific">Triparma columacea</name>
    <dbReference type="NCBI Taxonomy" id="722753"/>
    <lineage>
        <taxon>Eukaryota</taxon>
        <taxon>Sar</taxon>
        <taxon>Stramenopiles</taxon>
        <taxon>Ochrophyta</taxon>
        <taxon>Bolidophyceae</taxon>
        <taxon>Parmales</taxon>
        <taxon>Triparmaceae</taxon>
        <taxon>Triparma</taxon>
    </lineage>
</organism>
<evidence type="ECO:0000259" key="2">
    <source>
        <dbReference type="Pfam" id="PF22669"/>
    </source>
</evidence>
<name>A0A9W7GE49_9STRA</name>
<feature type="region of interest" description="Disordered" evidence="1">
    <location>
        <begin position="1"/>
        <end position="46"/>
    </location>
</feature>
<keyword evidence="4" id="KW-1185">Reference proteome</keyword>
<dbReference type="PANTHER" id="PTHR11200">
    <property type="entry name" value="INOSITOL 5-PHOSPHATASE"/>
    <property type="match status" value="1"/>
</dbReference>
<dbReference type="InterPro" id="IPR036691">
    <property type="entry name" value="Endo/exonu/phosph_ase_sf"/>
</dbReference>
<dbReference type="Proteomes" id="UP001165065">
    <property type="component" value="Unassembled WGS sequence"/>
</dbReference>